<gene>
    <name evidence="1" type="ORF">SCANT_v1c03520</name>
</gene>
<protein>
    <submittedName>
        <fullName evidence="1">Uncharacterized protein</fullName>
    </submittedName>
</protein>
<dbReference type="AlphaFoldDB" id="A0A0M4K140"/>
<dbReference type="KEGG" id="scj:SCANT_v1c03520"/>
<dbReference type="OrthoDB" id="387437at2"/>
<proteinExistence type="predicted"/>
<dbReference type="STRING" id="362837.SCANT_v1c03520"/>
<accession>A0A0M4K140</accession>
<dbReference type="PATRIC" id="fig|362837.3.peg.354"/>
<dbReference type="RefSeq" id="WP_053946025.1">
    <property type="nucleotide sequence ID" value="NZ_CP012622.1"/>
</dbReference>
<keyword evidence="2" id="KW-1185">Reference proteome</keyword>
<organism evidence="1 2">
    <name type="scientific">Spiroplasma cantharicola</name>
    <dbReference type="NCBI Taxonomy" id="362837"/>
    <lineage>
        <taxon>Bacteria</taxon>
        <taxon>Bacillati</taxon>
        <taxon>Mycoplasmatota</taxon>
        <taxon>Mollicutes</taxon>
        <taxon>Entomoplasmatales</taxon>
        <taxon>Spiroplasmataceae</taxon>
        <taxon>Spiroplasma</taxon>
    </lineage>
</organism>
<dbReference type="Proteomes" id="UP000063919">
    <property type="component" value="Chromosome"/>
</dbReference>
<sequence>MKLNKDIWKFNKTVKILTVEEQVFTTKINSYFNELKLLFLNEKIHLKKVGDFAYHSYIKVNNVINLDLCAIKYLKGSAIKISDLSETILRVSKTYNVIPEIHTDKNYINLVFNYKNVKINFRIVSVIANIVNNEEKYWVNRNGLKEADIVLKLTRDFKVANRLSSGLLVNLKRLINYTLKNEFNYTYDADYYLLRWFNEYLSKSLESFIYERYIKKELELNIKEFMKHENLRKWIKRNISFFDLTNFIFIKLDSVNTYYFNQFNFEYEEIFDGISRYSINTNSTFKIPIDYLSSVKLFDTNLLEDKTYIQENLSNENGVSNTSWDKFKNYRHRYIVSPIIQSGVANYAMFQKWLTVKSNELYGQLNQDLKSEIKSTKQREAMTELNDIANRWLTKYNTKLKYLQPYFDRKYPFYSNYQIEQLVSLIIESINKIDEEQWNIKNDN</sequence>
<evidence type="ECO:0000313" key="2">
    <source>
        <dbReference type="Proteomes" id="UP000063919"/>
    </source>
</evidence>
<reference evidence="1 2" key="1">
    <citation type="journal article" date="2015" name="Genome Announc.">
        <title>Complete Genome Sequence of Spiroplasma cantharicola CC-1T (DSM 21588), a Bacterium Isolated from Soldier Beetle (Cantharis carolinus).</title>
        <authorList>
            <person name="Lo W.S."/>
            <person name="Liu P.Y."/>
            <person name="Kuo C.H."/>
        </authorList>
    </citation>
    <scope>NUCLEOTIDE SEQUENCE [LARGE SCALE GENOMIC DNA]</scope>
    <source>
        <strain evidence="1 2">CC-1</strain>
    </source>
</reference>
<name>A0A0M4K140_9MOLU</name>
<dbReference type="EMBL" id="CP012622">
    <property type="protein sequence ID" value="ALD66262.1"/>
    <property type="molecule type" value="Genomic_DNA"/>
</dbReference>
<evidence type="ECO:0000313" key="1">
    <source>
        <dbReference type="EMBL" id="ALD66262.1"/>
    </source>
</evidence>